<dbReference type="GO" id="GO:0000160">
    <property type="term" value="P:phosphorelay signal transduction system"/>
    <property type="evidence" value="ECO:0007669"/>
    <property type="project" value="UniProtKB-KW"/>
</dbReference>
<dbReference type="Pfam" id="PF02518">
    <property type="entry name" value="HATPase_c"/>
    <property type="match status" value="1"/>
</dbReference>
<dbReference type="InterPro" id="IPR011712">
    <property type="entry name" value="Sig_transdc_His_kin_sub3_dim/P"/>
</dbReference>
<keyword evidence="2 7" id="KW-0418">Kinase</keyword>
<dbReference type="Pfam" id="PF07730">
    <property type="entry name" value="HisKA_3"/>
    <property type="match status" value="1"/>
</dbReference>
<organism evidence="7 8">
    <name type="scientific">Rhizobium leguminosarum</name>
    <dbReference type="NCBI Taxonomy" id="384"/>
    <lineage>
        <taxon>Bacteria</taxon>
        <taxon>Pseudomonadati</taxon>
        <taxon>Pseudomonadota</taxon>
        <taxon>Alphaproteobacteria</taxon>
        <taxon>Hyphomicrobiales</taxon>
        <taxon>Rhizobiaceae</taxon>
        <taxon>Rhizobium/Agrobacterium group</taxon>
        <taxon>Rhizobium</taxon>
    </lineage>
</organism>
<feature type="domain" description="Histidine kinase/HSP90-like ATPase" evidence="6">
    <location>
        <begin position="367"/>
        <end position="459"/>
    </location>
</feature>
<dbReference type="Gene3D" id="3.30.565.10">
    <property type="entry name" value="Histidine kinase-like ATPase, C-terminal domain"/>
    <property type="match status" value="1"/>
</dbReference>
<feature type="transmembrane region" description="Helical" evidence="5">
    <location>
        <begin position="194"/>
        <end position="213"/>
    </location>
</feature>
<dbReference type="AlphaFoldDB" id="A0ABD7PQ20"/>
<evidence type="ECO:0000259" key="6">
    <source>
        <dbReference type="SMART" id="SM00387"/>
    </source>
</evidence>
<evidence type="ECO:0000256" key="2">
    <source>
        <dbReference type="ARBA" id="ARBA00022777"/>
    </source>
</evidence>
<accession>A0ABD7PQ20</accession>
<gene>
    <name evidence="7" type="ORF">ELI19_07625</name>
</gene>
<proteinExistence type="predicted"/>
<dbReference type="Proteomes" id="UP000292036">
    <property type="component" value="Unassembled WGS sequence"/>
</dbReference>
<keyword evidence="1" id="KW-0808">Transferase</keyword>
<evidence type="ECO:0000256" key="1">
    <source>
        <dbReference type="ARBA" id="ARBA00022679"/>
    </source>
</evidence>
<dbReference type="InterPro" id="IPR036890">
    <property type="entry name" value="HATPase_C_sf"/>
</dbReference>
<protein>
    <submittedName>
        <fullName evidence="7">Sensor histidine kinase</fullName>
    </submittedName>
</protein>
<reference evidence="7 8" key="1">
    <citation type="submission" date="2019-02" db="EMBL/GenBank/DDBJ databases">
        <title>The genomic architecture of introgression among sibling species of bacteria.</title>
        <authorList>
            <person name="Cavassim M.I.A."/>
            <person name="Moeskjaer S."/>
            <person name="Moslemi C."/>
            <person name="Fields B."/>
            <person name="Bachmann A."/>
            <person name="Vilhjalmsson B."/>
            <person name="Schierup M.H."/>
            <person name="Young J.P.W."/>
            <person name="Andersen S.U."/>
        </authorList>
    </citation>
    <scope>NUCLEOTIDE SEQUENCE [LARGE SCALE GENOMIC DNA]</scope>
    <source>
        <strain evidence="7 8">SM151B</strain>
    </source>
</reference>
<evidence type="ECO:0000313" key="7">
    <source>
        <dbReference type="EMBL" id="TAW29373.1"/>
    </source>
</evidence>
<keyword evidence="4" id="KW-0175">Coiled coil</keyword>
<evidence type="ECO:0000256" key="4">
    <source>
        <dbReference type="SAM" id="Coils"/>
    </source>
</evidence>
<keyword evidence="5" id="KW-0472">Membrane</keyword>
<dbReference type="SUPFAM" id="SSF55874">
    <property type="entry name" value="ATPase domain of HSP90 chaperone/DNA topoisomerase II/histidine kinase"/>
    <property type="match status" value="1"/>
</dbReference>
<dbReference type="InterPro" id="IPR003594">
    <property type="entry name" value="HATPase_dom"/>
</dbReference>
<feature type="coiled-coil region" evidence="4">
    <location>
        <begin position="233"/>
        <end position="260"/>
    </location>
</feature>
<dbReference type="CDD" id="cd16917">
    <property type="entry name" value="HATPase_UhpB-NarQ-NarX-like"/>
    <property type="match status" value="1"/>
</dbReference>
<dbReference type="Gene3D" id="1.20.5.1930">
    <property type="match status" value="1"/>
</dbReference>
<dbReference type="RefSeq" id="WP_130726695.1">
    <property type="nucleotide sequence ID" value="NZ_SINY01000001.1"/>
</dbReference>
<dbReference type="GO" id="GO:0004672">
    <property type="term" value="F:protein kinase activity"/>
    <property type="evidence" value="ECO:0007669"/>
    <property type="project" value="UniProtKB-ARBA"/>
</dbReference>
<dbReference type="PANTHER" id="PTHR24421">
    <property type="entry name" value="NITRATE/NITRITE SENSOR PROTEIN NARX-RELATED"/>
    <property type="match status" value="1"/>
</dbReference>
<keyword evidence="5" id="KW-0812">Transmembrane</keyword>
<feature type="transmembrane region" description="Helical" evidence="5">
    <location>
        <begin position="12"/>
        <end position="35"/>
    </location>
</feature>
<keyword evidence="3" id="KW-0902">Two-component regulatory system</keyword>
<keyword evidence="5" id="KW-1133">Transmembrane helix</keyword>
<name>A0ABD7PQ20_RHILE</name>
<sequence length="462" mass="50598">MNWLRRWNARSLASQFFIAGGLISIAAMLVVGFFVSHLIEETVIHNSGAATALYVDSVIAPLLPDMQTESLLDEASAQALDETLGQGALGKRLVSFKLWRSDGTILYSNEKELVGRKFAVSDKLQRAFAGSLVARYEIASDPESDKERALGKPLMEIYNPVLQPWSGQAVAVLEFYETAEGLADSLADARLRSWGAVAALTATFFLVLSVLVFRGSRTIEAQRKDLKERVIELSALLAENRGLQRRLQRASQRAAALNETYLRSIGADLHDGPAQHIAYASLRLDSDVLINASTQPEAREKELAWIRSSLAEAMTEIRNICSGLVLPQIEKSSITEIVTRVIDAHQHKTESHVETVIDEDGPDLPPAVKICIYRFVQEALNNAYRHGGGVQQAVRAASRKGHVRVEVSDHGDGFDPTEVRPTSLGLVGLRERVDSLGGSFHIKTGEGGTTVTMIFEPMEVGE</sequence>
<dbReference type="EMBL" id="SIPS01000001">
    <property type="protein sequence ID" value="TAW29373.1"/>
    <property type="molecule type" value="Genomic_DNA"/>
</dbReference>
<evidence type="ECO:0000256" key="3">
    <source>
        <dbReference type="ARBA" id="ARBA00023012"/>
    </source>
</evidence>
<evidence type="ECO:0000256" key="5">
    <source>
        <dbReference type="SAM" id="Phobius"/>
    </source>
</evidence>
<dbReference type="PANTHER" id="PTHR24421:SF57">
    <property type="entry name" value="HISTIDINE KINASE DIMERISATION AND PHOSPHOACCEPTOR REGION"/>
    <property type="match status" value="1"/>
</dbReference>
<dbReference type="InterPro" id="IPR050482">
    <property type="entry name" value="Sensor_HK_TwoCompSys"/>
</dbReference>
<evidence type="ECO:0000313" key="8">
    <source>
        <dbReference type="Proteomes" id="UP000292036"/>
    </source>
</evidence>
<comment type="caution">
    <text evidence="7">The sequence shown here is derived from an EMBL/GenBank/DDBJ whole genome shotgun (WGS) entry which is preliminary data.</text>
</comment>
<dbReference type="SMART" id="SM00387">
    <property type="entry name" value="HATPase_c"/>
    <property type="match status" value="1"/>
</dbReference>